<comment type="similarity">
    <text evidence="5 14 16">Belongs to the RNase HII family.</text>
</comment>
<dbReference type="GO" id="GO:0006298">
    <property type="term" value="P:mismatch repair"/>
    <property type="evidence" value="ECO:0007669"/>
    <property type="project" value="TreeGrafter"/>
</dbReference>
<evidence type="ECO:0000313" key="18">
    <source>
        <dbReference type="EMBL" id="KKJ77747.1"/>
    </source>
</evidence>
<dbReference type="CDD" id="cd07182">
    <property type="entry name" value="RNase_HII_bacteria_HII_like"/>
    <property type="match status" value="1"/>
</dbReference>
<dbReference type="OrthoDB" id="9803420at2"/>
<proteinExistence type="inferred from homology"/>
<dbReference type="PROSITE" id="PS51975">
    <property type="entry name" value="RNASE_H_2"/>
    <property type="match status" value="1"/>
</dbReference>
<feature type="binding site" evidence="14 15">
    <location>
        <position position="26"/>
    </location>
    <ligand>
        <name>a divalent metal cation</name>
        <dbReference type="ChEBI" id="CHEBI:60240"/>
    </ligand>
</feature>
<dbReference type="Pfam" id="PF01351">
    <property type="entry name" value="RNase_HII"/>
    <property type="match status" value="1"/>
</dbReference>
<keyword evidence="9 14" id="KW-0540">Nuclease</keyword>
<dbReference type="EMBL" id="LANI01000003">
    <property type="protein sequence ID" value="KKJ77747.1"/>
    <property type="molecule type" value="Genomic_DNA"/>
</dbReference>
<dbReference type="GO" id="GO:0003723">
    <property type="term" value="F:RNA binding"/>
    <property type="evidence" value="ECO:0007669"/>
    <property type="project" value="UniProtKB-UniRule"/>
</dbReference>
<protein>
    <recommendedName>
        <fullName evidence="7 14">Ribonuclease HII</fullName>
        <shortName evidence="14">RNase HII</shortName>
        <ecNumber evidence="6 14">3.1.26.4</ecNumber>
    </recommendedName>
</protein>
<evidence type="ECO:0000259" key="17">
    <source>
        <dbReference type="PROSITE" id="PS51975"/>
    </source>
</evidence>
<dbReference type="PANTHER" id="PTHR10954">
    <property type="entry name" value="RIBONUCLEASE H2 SUBUNIT A"/>
    <property type="match status" value="1"/>
</dbReference>
<evidence type="ECO:0000256" key="11">
    <source>
        <dbReference type="ARBA" id="ARBA00022759"/>
    </source>
</evidence>
<dbReference type="STRING" id="1549748.WH95_04710"/>
<dbReference type="EC" id="3.1.26.4" evidence="6 14"/>
<name>A0A0M2R793_9PROT</name>
<evidence type="ECO:0000256" key="8">
    <source>
        <dbReference type="ARBA" id="ARBA00022490"/>
    </source>
</evidence>
<comment type="function">
    <text evidence="3 14 16">Endonuclease that specifically degrades the RNA of RNA-DNA hybrids.</text>
</comment>
<evidence type="ECO:0000256" key="6">
    <source>
        <dbReference type="ARBA" id="ARBA00012180"/>
    </source>
</evidence>
<accession>A0A0M2R793</accession>
<keyword evidence="12 14" id="KW-0378">Hydrolase</keyword>
<dbReference type="InterPro" id="IPR012337">
    <property type="entry name" value="RNaseH-like_sf"/>
</dbReference>
<dbReference type="NCBIfam" id="NF000595">
    <property type="entry name" value="PRK00015.1-3"/>
    <property type="match status" value="1"/>
</dbReference>
<evidence type="ECO:0000256" key="10">
    <source>
        <dbReference type="ARBA" id="ARBA00022723"/>
    </source>
</evidence>
<dbReference type="PANTHER" id="PTHR10954:SF18">
    <property type="entry name" value="RIBONUCLEASE HII"/>
    <property type="match status" value="1"/>
</dbReference>
<keyword evidence="11 14" id="KW-0255">Endonuclease</keyword>
<gene>
    <name evidence="14" type="primary">rnhB</name>
    <name evidence="18" type="ORF">WH95_04710</name>
</gene>
<evidence type="ECO:0000256" key="4">
    <source>
        <dbReference type="ARBA" id="ARBA00004496"/>
    </source>
</evidence>
<dbReference type="GO" id="GO:0005737">
    <property type="term" value="C:cytoplasm"/>
    <property type="evidence" value="ECO:0007669"/>
    <property type="project" value="UniProtKB-SubCell"/>
</dbReference>
<dbReference type="GO" id="GO:0043137">
    <property type="term" value="P:DNA replication, removal of RNA primer"/>
    <property type="evidence" value="ECO:0007669"/>
    <property type="project" value="TreeGrafter"/>
</dbReference>
<comment type="caution">
    <text evidence="18">The sequence shown here is derived from an EMBL/GenBank/DDBJ whole genome shotgun (WGS) entry which is preliminary data.</text>
</comment>
<keyword evidence="13 14" id="KW-0464">Manganese</keyword>
<reference evidence="18 19" key="1">
    <citation type="submission" date="2015-03" db="EMBL/GenBank/DDBJ databases">
        <title>Genome sequence of Kiloniella sp. P1-1, isolated from the gut microflora of Pacific white shrimp, Penaeus vannamei.</title>
        <authorList>
            <person name="Shao Z."/>
            <person name="Wang L."/>
            <person name="Li X."/>
        </authorList>
    </citation>
    <scope>NUCLEOTIDE SEQUENCE [LARGE SCALE GENOMIC DNA]</scope>
    <source>
        <strain evidence="18 19">P1-1</strain>
    </source>
</reference>
<organism evidence="18 19">
    <name type="scientific">Kiloniella litopenaei</name>
    <dbReference type="NCBI Taxonomy" id="1549748"/>
    <lineage>
        <taxon>Bacteria</taxon>
        <taxon>Pseudomonadati</taxon>
        <taxon>Pseudomonadota</taxon>
        <taxon>Alphaproteobacteria</taxon>
        <taxon>Rhodospirillales</taxon>
        <taxon>Kiloniellaceae</taxon>
        <taxon>Kiloniella</taxon>
    </lineage>
</organism>
<evidence type="ECO:0000256" key="14">
    <source>
        <dbReference type="HAMAP-Rule" id="MF_00052"/>
    </source>
</evidence>
<evidence type="ECO:0000256" key="1">
    <source>
        <dbReference type="ARBA" id="ARBA00000077"/>
    </source>
</evidence>
<evidence type="ECO:0000256" key="16">
    <source>
        <dbReference type="RuleBase" id="RU003515"/>
    </source>
</evidence>
<dbReference type="GO" id="GO:0030145">
    <property type="term" value="F:manganese ion binding"/>
    <property type="evidence" value="ECO:0007669"/>
    <property type="project" value="UniProtKB-UniRule"/>
</dbReference>
<feature type="binding site" evidence="14 15">
    <location>
        <position position="25"/>
    </location>
    <ligand>
        <name>a divalent metal cation</name>
        <dbReference type="ChEBI" id="CHEBI:60240"/>
    </ligand>
</feature>
<dbReference type="InterPro" id="IPR024567">
    <property type="entry name" value="RNase_HII/HIII_dom"/>
</dbReference>
<dbReference type="HAMAP" id="MF_00052_B">
    <property type="entry name" value="RNase_HII_B"/>
    <property type="match status" value="1"/>
</dbReference>
<dbReference type="GO" id="GO:0032299">
    <property type="term" value="C:ribonuclease H2 complex"/>
    <property type="evidence" value="ECO:0007669"/>
    <property type="project" value="TreeGrafter"/>
</dbReference>
<evidence type="ECO:0000256" key="5">
    <source>
        <dbReference type="ARBA" id="ARBA00007383"/>
    </source>
</evidence>
<comment type="catalytic activity">
    <reaction evidence="1 14 15 16">
        <text>Endonucleolytic cleavage to 5'-phosphomonoester.</text>
        <dbReference type="EC" id="3.1.26.4"/>
    </reaction>
</comment>
<dbReference type="InterPro" id="IPR001352">
    <property type="entry name" value="RNase_HII/HIII"/>
</dbReference>
<evidence type="ECO:0000256" key="7">
    <source>
        <dbReference type="ARBA" id="ARBA00019179"/>
    </source>
</evidence>
<evidence type="ECO:0000256" key="13">
    <source>
        <dbReference type="ARBA" id="ARBA00023211"/>
    </source>
</evidence>
<dbReference type="GO" id="GO:0004523">
    <property type="term" value="F:RNA-DNA hybrid ribonuclease activity"/>
    <property type="evidence" value="ECO:0007669"/>
    <property type="project" value="UniProtKB-UniRule"/>
</dbReference>
<feature type="domain" description="RNase H type-2" evidence="17">
    <location>
        <begin position="19"/>
        <end position="215"/>
    </location>
</feature>
<keyword evidence="19" id="KW-1185">Reference proteome</keyword>
<dbReference type="Proteomes" id="UP000034491">
    <property type="component" value="Unassembled WGS sequence"/>
</dbReference>
<evidence type="ECO:0000313" key="19">
    <source>
        <dbReference type="Proteomes" id="UP000034491"/>
    </source>
</evidence>
<dbReference type="InterPro" id="IPR022898">
    <property type="entry name" value="RNase_HII"/>
</dbReference>
<comment type="subcellular location">
    <subcellularLocation>
        <location evidence="4 14">Cytoplasm</location>
    </subcellularLocation>
</comment>
<dbReference type="SUPFAM" id="SSF53098">
    <property type="entry name" value="Ribonuclease H-like"/>
    <property type="match status" value="1"/>
</dbReference>
<dbReference type="AlphaFoldDB" id="A0A0M2R793"/>
<evidence type="ECO:0000256" key="2">
    <source>
        <dbReference type="ARBA" id="ARBA00001946"/>
    </source>
</evidence>
<keyword evidence="8 14" id="KW-0963">Cytoplasm</keyword>
<dbReference type="Gene3D" id="3.30.420.10">
    <property type="entry name" value="Ribonuclease H-like superfamily/Ribonuclease H"/>
    <property type="match status" value="1"/>
</dbReference>
<evidence type="ECO:0000256" key="9">
    <source>
        <dbReference type="ARBA" id="ARBA00022722"/>
    </source>
</evidence>
<dbReference type="InterPro" id="IPR036397">
    <property type="entry name" value="RNaseH_sf"/>
</dbReference>
<dbReference type="RefSeq" id="WP_046503693.1">
    <property type="nucleotide sequence ID" value="NZ_LANI01000003.1"/>
</dbReference>
<evidence type="ECO:0000256" key="3">
    <source>
        <dbReference type="ARBA" id="ARBA00004065"/>
    </source>
</evidence>
<sequence length="215" mass="23747">MPDFSREQELDQELGINNAIIVGLDEVGRGPWAGPVVAGAAWLDRKKIPQDLITKLDDSKKLSVKKREDINDQLYDLQQSGIIKLALGEASCEEIDELNILQASMLAMQRAVSNLPLTPQAILVDGNKIPKLPYPAKAVIKGDSISLSIAAASVIAKVNRDHQMFELSIQYPGYGWEKNQGYGTAQHKAALLDLGVTPAHRRTFRPIRERLELND</sequence>
<dbReference type="PATRIC" id="fig|1549748.8.peg.2424"/>
<comment type="cofactor">
    <cofactor evidence="14 15">
        <name>Mn(2+)</name>
        <dbReference type="ChEBI" id="CHEBI:29035"/>
    </cofactor>
    <cofactor evidence="14 15">
        <name>Mg(2+)</name>
        <dbReference type="ChEBI" id="CHEBI:18420"/>
    </cofactor>
    <text evidence="14 15">Manganese or magnesium. Binds 1 divalent metal ion per monomer in the absence of substrate. May bind a second metal ion after substrate binding.</text>
</comment>
<evidence type="ECO:0000256" key="12">
    <source>
        <dbReference type="ARBA" id="ARBA00022801"/>
    </source>
</evidence>
<keyword evidence="10 14" id="KW-0479">Metal-binding</keyword>
<evidence type="ECO:0000256" key="15">
    <source>
        <dbReference type="PROSITE-ProRule" id="PRU01319"/>
    </source>
</evidence>
<comment type="cofactor">
    <cofactor evidence="2">
        <name>Mg(2+)</name>
        <dbReference type="ChEBI" id="CHEBI:18420"/>
    </cofactor>
</comment>
<feature type="binding site" evidence="14 15">
    <location>
        <position position="125"/>
    </location>
    <ligand>
        <name>a divalent metal cation</name>
        <dbReference type="ChEBI" id="CHEBI:60240"/>
    </ligand>
</feature>